<evidence type="ECO:0000256" key="1">
    <source>
        <dbReference type="SAM" id="MobiDB-lite"/>
    </source>
</evidence>
<dbReference type="Proteomes" id="UP000192445">
    <property type="component" value="Chromosome"/>
</dbReference>
<dbReference type="Gene3D" id="3.30.40.10">
    <property type="entry name" value="Zinc/RING finger domain, C3HC4 (zinc finger)"/>
    <property type="match status" value="1"/>
</dbReference>
<reference evidence="3 4" key="1">
    <citation type="submission" date="2017-03" db="EMBL/GenBank/DDBJ databases">
        <title>Complete Genome Sequence of a natural compounds producer, Streptomyces violaceus S21.</title>
        <authorList>
            <person name="Zhong C."/>
            <person name="Zhao Z."/>
            <person name="Fu J."/>
            <person name="Zong G."/>
            <person name="Qin R."/>
            <person name="Cao G."/>
        </authorList>
    </citation>
    <scope>NUCLEOTIDE SEQUENCE [LARGE SCALE GENOMIC DNA]</scope>
    <source>
        <strain evidence="3 4">S21</strain>
    </source>
</reference>
<dbReference type="KEGG" id="svu:B1H20_03480"/>
<dbReference type="InterPro" id="IPR013083">
    <property type="entry name" value="Znf_RING/FYVE/PHD"/>
</dbReference>
<dbReference type="SUPFAM" id="SSF57850">
    <property type="entry name" value="RING/U-box"/>
    <property type="match status" value="1"/>
</dbReference>
<accession>A0A1V0U5P0</accession>
<evidence type="ECO:0000313" key="3">
    <source>
        <dbReference type="EMBL" id="ARF60554.1"/>
    </source>
</evidence>
<evidence type="ECO:0000313" key="4">
    <source>
        <dbReference type="Proteomes" id="UP000192445"/>
    </source>
</evidence>
<feature type="region of interest" description="Disordered" evidence="1">
    <location>
        <begin position="81"/>
        <end position="119"/>
    </location>
</feature>
<dbReference type="Pfam" id="PF02148">
    <property type="entry name" value="zf-UBP"/>
    <property type="match status" value="1"/>
</dbReference>
<evidence type="ECO:0000259" key="2">
    <source>
        <dbReference type="PROSITE" id="PS50271"/>
    </source>
</evidence>
<feature type="region of interest" description="Disordered" evidence="1">
    <location>
        <begin position="1"/>
        <end position="20"/>
    </location>
</feature>
<gene>
    <name evidence="3" type="ORF">B1H20_03480</name>
</gene>
<dbReference type="OrthoDB" id="120315at2"/>
<protein>
    <recommendedName>
        <fullName evidence="2">UBP-type domain-containing protein</fullName>
    </recommendedName>
</protein>
<organism evidence="3 4">
    <name type="scientific">Streptomyces violaceoruber</name>
    <dbReference type="NCBI Taxonomy" id="1935"/>
    <lineage>
        <taxon>Bacteria</taxon>
        <taxon>Bacillati</taxon>
        <taxon>Actinomycetota</taxon>
        <taxon>Actinomycetes</taxon>
        <taxon>Kitasatosporales</taxon>
        <taxon>Streptomycetaceae</taxon>
        <taxon>Streptomyces</taxon>
        <taxon>Streptomyces violaceoruber group</taxon>
    </lineage>
</organism>
<dbReference type="EMBL" id="CP020570">
    <property type="protein sequence ID" value="ARF60554.1"/>
    <property type="molecule type" value="Genomic_DNA"/>
</dbReference>
<dbReference type="STRING" id="1935.B1H20_03480"/>
<dbReference type="AlphaFoldDB" id="A0A1V0U5P0"/>
<feature type="domain" description="UBP-type" evidence="2">
    <location>
        <begin position="1"/>
        <end position="102"/>
    </location>
</feature>
<dbReference type="InterPro" id="IPR001607">
    <property type="entry name" value="Znf_UBP"/>
</dbReference>
<dbReference type="PROSITE" id="PS50271">
    <property type="entry name" value="ZF_UBP"/>
    <property type="match status" value="1"/>
</dbReference>
<sequence length="119" mass="12950">MADQEIPGIDPQAAPSGPGCADCLAGDGPGWWFHLRRCAACGRIGCCDSSPSQHATTHYRKTGHPYITSYEPGEEWFYDNETEQFYEGPRLAPPSAHPADQPVPGPAGAVPQDWQQRLN</sequence>
<dbReference type="GO" id="GO:0008270">
    <property type="term" value="F:zinc ion binding"/>
    <property type="evidence" value="ECO:0007669"/>
    <property type="project" value="InterPro"/>
</dbReference>
<dbReference type="RefSeq" id="WP_030292722.1">
    <property type="nucleotide sequence ID" value="NZ_CP020570.1"/>
</dbReference>
<proteinExistence type="predicted"/>
<name>A0A1V0U5P0_STRVN</name>
<feature type="compositionally biased region" description="Pro residues" evidence="1">
    <location>
        <begin position="91"/>
        <end position="105"/>
    </location>
</feature>